<evidence type="ECO:0000259" key="3">
    <source>
        <dbReference type="PROSITE" id="PS50106"/>
    </source>
</evidence>
<dbReference type="PANTHER" id="PTHR23348:SF41">
    <property type="entry name" value="NEUROBLAST DIFFERENTIATION-ASSOCIATED PROTEIN AHNAK"/>
    <property type="match status" value="1"/>
</dbReference>
<reference evidence="4" key="2">
    <citation type="submission" date="2025-08" db="UniProtKB">
        <authorList>
            <consortium name="Ensembl"/>
        </authorList>
    </citation>
    <scope>IDENTIFICATION</scope>
</reference>
<dbReference type="Ensembl" id="ENSELUT00000094007.1">
    <property type="protein sequence ID" value="ENSELUP00000086038.1"/>
    <property type="gene ID" value="ENSELUG00000043801.1"/>
</dbReference>
<dbReference type="InterPro" id="IPR052082">
    <property type="entry name" value="Myelin_sheath_structural"/>
</dbReference>
<name>A0AAY5KAH1_ESOLU</name>
<dbReference type="Proteomes" id="UP000265140">
    <property type="component" value="Chromosome 15"/>
</dbReference>
<dbReference type="Pfam" id="PF00595">
    <property type="entry name" value="PDZ"/>
    <property type="match status" value="1"/>
</dbReference>
<accession>A0AAY5KAH1</accession>
<comment type="subcellular location">
    <subcellularLocation>
        <location evidence="1">Nucleus</location>
    </subcellularLocation>
</comment>
<evidence type="ECO:0000256" key="2">
    <source>
        <dbReference type="ARBA" id="ARBA00023242"/>
    </source>
</evidence>
<keyword evidence="2" id="KW-0539">Nucleus</keyword>
<dbReference type="PANTHER" id="PTHR23348">
    <property type="entry name" value="PERIAXIN/AHNAK"/>
    <property type="match status" value="1"/>
</dbReference>
<dbReference type="Gene3D" id="2.30.42.10">
    <property type="match status" value="1"/>
</dbReference>
<reference evidence="4" key="3">
    <citation type="submission" date="2025-09" db="UniProtKB">
        <authorList>
            <consortium name="Ensembl"/>
        </authorList>
    </citation>
    <scope>IDENTIFICATION</scope>
</reference>
<dbReference type="AlphaFoldDB" id="A0AAY5KAH1"/>
<reference evidence="4 5" key="1">
    <citation type="submission" date="2020-02" db="EMBL/GenBank/DDBJ databases">
        <title>Esox lucius (northern pike) genome, fEsoLuc1, primary haplotype.</title>
        <authorList>
            <person name="Myers G."/>
            <person name="Karagic N."/>
            <person name="Meyer A."/>
            <person name="Pippel M."/>
            <person name="Reichard M."/>
            <person name="Winkler S."/>
            <person name="Tracey A."/>
            <person name="Sims Y."/>
            <person name="Howe K."/>
            <person name="Rhie A."/>
            <person name="Formenti G."/>
            <person name="Durbin R."/>
            <person name="Fedrigo O."/>
            <person name="Jarvis E.D."/>
        </authorList>
    </citation>
    <scope>NUCLEOTIDE SEQUENCE [LARGE SCALE GENOMIC DNA]</scope>
</reference>
<dbReference type="GO" id="GO:0043484">
    <property type="term" value="P:regulation of RNA splicing"/>
    <property type="evidence" value="ECO:0007669"/>
    <property type="project" value="TreeGrafter"/>
</dbReference>
<sequence>MENKRSGSSQESGVIVKMPKETCAEGLVVSGGGKEGIFIKEVRPESPAAKLLSFHEGDQILSATVYFDDVTYEDALQILEHAHSYKMELLLKRKPIKTSTLDSEPAVEINQKDSLVTESLGPSSPISAKVESRILRGLTVLQRQKIRGNWNSAQQQVTQSHHLNFRIL</sequence>
<proteinExistence type="predicted"/>
<organism evidence="4 5">
    <name type="scientific">Esox lucius</name>
    <name type="common">Northern pike</name>
    <dbReference type="NCBI Taxonomy" id="8010"/>
    <lineage>
        <taxon>Eukaryota</taxon>
        <taxon>Metazoa</taxon>
        <taxon>Chordata</taxon>
        <taxon>Craniata</taxon>
        <taxon>Vertebrata</taxon>
        <taxon>Euteleostomi</taxon>
        <taxon>Actinopterygii</taxon>
        <taxon>Neopterygii</taxon>
        <taxon>Teleostei</taxon>
        <taxon>Protacanthopterygii</taxon>
        <taxon>Esociformes</taxon>
        <taxon>Esocidae</taxon>
        <taxon>Esox</taxon>
    </lineage>
</organism>
<dbReference type="SMART" id="SM00228">
    <property type="entry name" value="PDZ"/>
    <property type="match status" value="1"/>
</dbReference>
<dbReference type="GeneTree" id="ENSGT00940000160366"/>
<dbReference type="SUPFAM" id="SSF50156">
    <property type="entry name" value="PDZ domain-like"/>
    <property type="match status" value="1"/>
</dbReference>
<dbReference type="PROSITE" id="PS50106">
    <property type="entry name" value="PDZ"/>
    <property type="match status" value="1"/>
</dbReference>
<evidence type="ECO:0000256" key="1">
    <source>
        <dbReference type="ARBA" id="ARBA00004123"/>
    </source>
</evidence>
<keyword evidence="5" id="KW-1185">Reference proteome</keyword>
<dbReference type="GO" id="GO:0043034">
    <property type="term" value="C:costamere"/>
    <property type="evidence" value="ECO:0007669"/>
    <property type="project" value="TreeGrafter"/>
</dbReference>
<dbReference type="InterPro" id="IPR036034">
    <property type="entry name" value="PDZ_sf"/>
</dbReference>
<evidence type="ECO:0000313" key="5">
    <source>
        <dbReference type="Proteomes" id="UP000265140"/>
    </source>
</evidence>
<dbReference type="InterPro" id="IPR001478">
    <property type="entry name" value="PDZ"/>
</dbReference>
<evidence type="ECO:0000313" key="4">
    <source>
        <dbReference type="Ensembl" id="ENSELUP00000086038.1"/>
    </source>
</evidence>
<dbReference type="GO" id="GO:0005634">
    <property type="term" value="C:nucleus"/>
    <property type="evidence" value="ECO:0007669"/>
    <property type="project" value="UniProtKB-SubCell"/>
</dbReference>
<protein>
    <recommendedName>
        <fullName evidence="3">PDZ domain-containing protein</fullName>
    </recommendedName>
</protein>
<feature type="domain" description="PDZ" evidence="3">
    <location>
        <begin position="15"/>
        <end position="94"/>
    </location>
</feature>